<accession>A0A146K082</accession>
<dbReference type="AlphaFoldDB" id="A0A146K082"/>
<evidence type="ECO:0008006" key="3">
    <source>
        <dbReference type="Google" id="ProtNLM"/>
    </source>
</evidence>
<proteinExistence type="predicted"/>
<reference evidence="2" key="1">
    <citation type="submission" date="2015-07" db="EMBL/GenBank/DDBJ databases">
        <title>Adaptation to a free-living lifestyle via gene acquisitions in the diplomonad Trepomonas sp. PC1.</title>
        <authorList>
            <person name="Xu F."/>
            <person name="Jerlstrom-Hultqvist J."/>
            <person name="Kolisko M."/>
            <person name="Simpson A.G.B."/>
            <person name="Roger A.J."/>
            <person name="Svard S.G."/>
            <person name="Andersson J.O."/>
        </authorList>
    </citation>
    <scope>NUCLEOTIDE SEQUENCE</scope>
    <source>
        <strain evidence="2">PC1</strain>
    </source>
</reference>
<feature type="transmembrane region" description="Helical" evidence="1">
    <location>
        <begin position="303"/>
        <end position="326"/>
    </location>
</feature>
<evidence type="ECO:0000256" key="1">
    <source>
        <dbReference type="SAM" id="Phobius"/>
    </source>
</evidence>
<keyword evidence="1" id="KW-0812">Transmembrane</keyword>
<gene>
    <name evidence="2" type="ORF">TPC1_30617</name>
</gene>
<dbReference type="EMBL" id="GDID01006718">
    <property type="protein sequence ID" value="JAP89888.1"/>
    <property type="molecule type" value="Transcribed_RNA"/>
</dbReference>
<name>A0A146K082_9EUKA</name>
<feature type="non-terminal residue" evidence="2">
    <location>
        <position position="1"/>
    </location>
</feature>
<evidence type="ECO:0000313" key="2">
    <source>
        <dbReference type="EMBL" id="JAP89888.1"/>
    </source>
</evidence>
<organism evidence="2">
    <name type="scientific">Trepomonas sp. PC1</name>
    <dbReference type="NCBI Taxonomy" id="1076344"/>
    <lineage>
        <taxon>Eukaryota</taxon>
        <taxon>Metamonada</taxon>
        <taxon>Diplomonadida</taxon>
        <taxon>Hexamitidae</taxon>
        <taxon>Hexamitinae</taxon>
        <taxon>Trepomonas</taxon>
    </lineage>
</organism>
<keyword evidence="1" id="KW-1133">Transmembrane helix</keyword>
<keyword evidence="1" id="KW-0472">Membrane</keyword>
<sequence length="534" mass="60792">QPTSSLEQLTYDNSLQQVEIILYSNQIEVFAPAIVDSVAQSLCQPDKDYINVQLITSNRHSQIFGGKLTIFSPLQGRYLVQISILNISMATDFELFGDFSVNGTQNIKFAPTYLNCYDYQLKYNNGELVEPFYSFDGFCNAQFTQPKEAFAYKVQLWSYNLLLSSKISTLTASSFANILFASVTPAIVRFNQSFNVKIVAGDAFGNKVEATWDICTKVKGVLLQLDKNGSKFVDVAKVASRQFYFADGFCKTGFGATNKTGFYRIQIQFDGVNQSFDESVNQQLRFSVNEYPFRYVLGDARAITIYIAFILFFAFVGVALPCFAYVKAGGEFSKKTKDEPNSDQFTKDDIQGLGQVKIRGVELLQSRLTILPPQLKEKINLKAVTNKIKQSQLGHSEVFKDIDIDGKKYSFLVSFFNTKTNYTKQVQLFQKMKLQTAIKIYSVDEFDQHEFQINYFTHQENKLAYAHGVVVKMQNFQSFTQINNEIEEDWQKMQKLKPKRVFGDITNKIVLVNQTVKLLPPNYQGEDYLLKGSE</sequence>
<protein>
    <recommendedName>
        <fullName evidence="3">Transmembrane protein</fullName>
    </recommendedName>
</protein>